<accession>A0A4S8HMV9</accession>
<dbReference type="RefSeq" id="WP_136579888.1">
    <property type="nucleotide sequence ID" value="NZ_STFF01000008.1"/>
</dbReference>
<name>A0A4S8HMV9_9BACT</name>
<evidence type="ECO:0000313" key="3">
    <source>
        <dbReference type="Proteomes" id="UP000306918"/>
    </source>
</evidence>
<sequence length="153" mass="17601">MAFFPFSKRKEFFSPDEQNRIVNAIRQAEQQTSGEIRVYTESRCRFVDPLDRAAEIFWGLKMDATKDRNGVLVYVAMKDHQFAILADQGIHEKVGQAFWYQEVAVMKSHFSKAHPAEAIEAVVNDIGLALKTHFPYDRSNDKNELPDDMVFGK</sequence>
<proteinExistence type="predicted"/>
<dbReference type="InterPro" id="IPR007621">
    <property type="entry name" value="TPM_dom"/>
</dbReference>
<dbReference type="PANTHER" id="PTHR30373">
    <property type="entry name" value="UPF0603 PROTEIN YGCG"/>
    <property type="match status" value="1"/>
</dbReference>
<keyword evidence="3" id="KW-1185">Reference proteome</keyword>
<dbReference type="Pfam" id="PF04536">
    <property type="entry name" value="TPM_phosphatase"/>
    <property type="match status" value="1"/>
</dbReference>
<evidence type="ECO:0000259" key="1">
    <source>
        <dbReference type="Pfam" id="PF04536"/>
    </source>
</evidence>
<dbReference type="Gene3D" id="3.10.310.50">
    <property type="match status" value="1"/>
</dbReference>
<dbReference type="Proteomes" id="UP000306918">
    <property type="component" value="Unassembled WGS sequence"/>
</dbReference>
<reference evidence="2 3" key="1">
    <citation type="submission" date="2019-04" db="EMBL/GenBank/DDBJ databases">
        <title>Niastella caeni sp. nov., isolated from activated sludge.</title>
        <authorList>
            <person name="Sheng M."/>
        </authorList>
    </citation>
    <scope>NUCLEOTIDE SEQUENCE [LARGE SCALE GENOMIC DNA]</scope>
    <source>
        <strain evidence="2 3">HX-2-15</strain>
    </source>
</reference>
<organism evidence="2 3">
    <name type="scientific">Niastella caeni</name>
    <dbReference type="NCBI Taxonomy" id="2569763"/>
    <lineage>
        <taxon>Bacteria</taxon>
        <taxon>Pseudomonadati</taxon>
        <taxon>Bacteroidota</taxon>
        <taxon>Chitinophagia</taxon>
        <taxon>Chitinophagales</taxon>
        <taxon>Chitinophagaceae</taxon>
        <taxon>Niastella</taxon>
    </lineage>
</organism>
<protein>
    <submittedName>
        <fullName evidence="2">TPM domain-containing protein</fullName>
    </submittedName>
</protein>
<dbReference type="EMBL" id="STFF01000008">
    <property type="protein sequence ID" value="THU34272.1"/>
    <property type="molecule type" value="Genomic_DNA"/>
</dbReference>
<dbReference type="PANTHER" id="PTHR30373:SF8">
    <property type="entry name" value="BLL7265 PROTEIN"/>
    <property type="match status" value="1"/>
</dbReference>
<dbReference type="AlphaFoldDB" id="A0A4S8HMV9"/>
<comment type="caution">
    <text evidence="2">The sequence shown here is derived from an EMBL/GenBank/DDBJ whole genome shotgun (WGS) entry which is preliminary data.</text>
</comment>
<gene>
    <name evidence="2" type="ORF">FAM09_24960</name>
</gene>
<evidence type="ECO:0000313" key="2">
    <source>
        <dbReference type="EMBL" id="THU34272.1"/>
    </source>
</evidence>
<feature type="domain" description="TPM" evidence="1">
    <location>
        <begin position="10"/>
        <end position="127"/>
    </location>
</feature>
<dbReference type="OrthoDB" id="9786161at2"/>